<dbReference type="GO" id="GO:0046983">
    <property type="term" value="F:protein dimerization activity"/>
    <property type="evidence" value="ECO:0007669"/>
    <property type="project" value="InterPro"/>
</dbReference>
<evidence type="ECO:0000256" key="1">
    <source>
        <dbReference type="SAM" id="MobiDB-lite"/>
    </source>
</evidence>
<dbReference type="SMART" id="SM00353">
    <property type="entry name" value="HLH"/>
    <property type="match status" value="1"/>
</dbReference>
<accession>A0AAE9IW51</accession>
<evidence type="ECO:0000313" key="4">
    <source>
        <dbReference type="Proteomes" id="UP000827892"/>
    </source>
</evidence>
<proteinExistence type="predicted"/>
<dbReference type="SUPFAM" id="SSF47459">
    <property type="entry name" value="HLH, helix-loop-helix DNA-binding domain"/>
    <property type="match status" value="1"/>
</dbReference>
<name>A0AAE9IW51_CAEBR</name>
<sequence length="149" mass="17414">MTLTAEEIANQKRVLKNQREKQHYQNINKELEKLGKQLPNPAGGKLSKIETLKLANKYLESLKKMLNEKEDIKPMATGPRKIKVEPEWIAQPVVAKQEKVKSIKMEILEYREQAERVEYGNVAFYDETSDPERFFRELDESLGFVPAHW</sequence>
<dbReference type="InterPro" id="IPR036638">
    <property type="entry name" value="HLH_DNA-bd_sf"/>
</dbReference>
<feature type="region of interest" description="Disordered" evidence="1">
    <location>
        <begin position="1"/>
        <end position="20"/>
    </location>
</feature>
<evidence type="ECO:0000259" key="2">
    <source>
        <dbReference type="PROSITE" id="PS50888"/>
    </source>
</evidence>
<protein>
    <recommendedName>
        <fullName evidence="2">BHLH domain-containing protein</fullName>
    </recommendedName>
</protein>
<dbReference type="PANTHER" id="PTHR23349:SF68">
    <property type="entry name" value="FI14601P"/>
    <property type="match status" value="1"/>
</dbReference>
<dbReference type="PANTHER" id="PTHR23349">
    <property type="entry name" value="BASIC HELIX-LOOP-HELIX TRANSCRIPTION FACTOR, TWIST"/>
    <property type="match status" value="1"/>
</dbReference>
<gene>
    <name evidence="3" type="ORF">L3Y34_019466</name>
</gene>
<dbReference type="Proteomes" id="UP000827892">
    <property type="component" value="Chromosome II"/>
</dbReference>
<dbReference type="InterPro" id="IPR050283">
    <property type="entry name" value="E-box_TF_Regulators"/>
</dbReference>
<evidence type="ECO:0000313" key="3">
    <source>
        <dbReference type="EMBL" id="ULU08322.1"/>
    </source>
</evidence>
<dbReference type="EMBL" id="CP090892">
    <property type="protein sequence ID" value="ULU08322.1"/>
    <property type="molecule type" value="Genomic_DNA"/>
</dbReference>
<dbReference type="PROSITE" id="PS50888">
    <property type="entry name" value="BHLH"/>
    <property type="match status" value="1"/>
</dbReference>
<feature type="domain" description="BHLH" evidence="2">
    <location>
        <begin position="11"/>
        <end position="62"/>
    </location>
</feature>
<dbReference type="Pfam" id="PF00010">
    <property type="entry name" value="HLH"/>
    <property type="match status" value="1"/>
</dbReference>
<dbReference type="KEGG" id="cbr:CBG_10343"/>
<dbReference type="AlphaFoldDB" id="A0AAE9IW51"/>
<organism evidence="3 4">
    <name type="scientific">Caenorhabditis briggsae</name>
    <dbReference type="NCBI Taxonomy" id="6238"/>
    <lineage>
        <taxon>Eukaryota</taxon>
        <taxon>Metazoa</taxon>
        <taxon>Ecdysozoa</taxon>
        <taxon>Nematoda</taxon>
        <taxon>Chromadorea</taxon>
        <taxon>Rhabditida</taxon>
        <taxon>Rhabditina</taxon>
        <taxon>Rhabditomorpha</taxon>
        <taxon>Rhabditoidea</taxon>
        <taxon>Rhabditidae</taxon>
        <taxon>Peloderinae</taxon>
        <taxon>Caenorhabditis</taxon>
    </lineage>
</organism>
<reference evidence="3 4" key="1">
    <citation type="submission" date="2022-05" db="EMBL/GenBank/DDBJ databases">
        <title>Chromosome-level reference genomes for two strains of Caenorhabditis briggsae: an improved platform for comparative genomics.</title>
        <authorList>
            <person name="Stevens L."/>
            <person name="Andersen E.C."/>
        </authorList>
    </citation>
    <scope>NUCLEOTIDE SEQUENCE [LARGE SCALE GENOMIC DNA]</scope>
    <source>
        <strain evidence="3">QX1410_ONT</strain>
        <tissue evidence="3">Whole-organism</tissue>
    </source>
</reference>
<dbReference type="InterPro" id="IPR011598">
    <property type="entry name" value="bHLH_dom"/>
</dbReference>
<dbReference type="Gene3D" id="4.10.280.10">
    <property type="entry name" value="Helix-loop-helix DNA-binding domain"/>
    <property type="match status" value="1"/>
</dbReference>